<dbReference type="GO" id="GO:0016491">
    <property type="term" value="F:oxidoreductase activity"/>
    <property type="evidence" value="ECO:0007669"/>
    <property type="project" value="UniProtKB-KW"/>
</dbReference>
<proteinExistence type="predicted"/>
<evidence type="ECO:0000313" key="3">
    <source>
        <dbReference type="EMBL" id="GAQ25945.1"/>
    </source>
</evidence>
<dbReference type="STRING" id="224999.GCA_001485475_01983"/>
<dbReference type="PANTHER" id="PTHR42949:SF3">
    <property type="entry name" value="ANAEROBIC GLYCEROL-3-PHOSPHATE DEHYDROGENASE SUBUNIT B"/>
    <property type="match status" value="1"/>
</dbReference>
<dbReference type="Gene3D" id="3.50.50.60">
    <property type="entry name" value="FAD/NAD(P)-binding domain"/>
    <property type="match status" value="2"/>
</dbReference>
<dbReference type="SUPFAM" id="SSF51905">
    <property type="entry name" value="FAD/NAD(P)-binding domain"/>
    <property type="match status" value="1"/>
</dbReference>
<dbReference type="OrthoDB" id="9776839at2"/>
<keyword evidence="4" id="KW-1185">Reference proteome</keyword>
<feature type="domain" description="FAD/NAD(P)-binding" evidence="2">
    <location>
        <begin position="5"/>
        <end position="307"/>
    </location>
</feature>
<evidence type="ECO:0000256" key="1">
    <source>
        <dbReference type="ARBA" id="ARBA00023002"/>
    </source>
</evidence>
<accession>A0A0U9HGH7</accession>
<dbReference type="RefSeq" id="WP_059033609.1">
    <property type="nucleotide sequence ID" value="NZ_DF977003.1"/>
</dbReference>
<dbReference type="Proteomes" id="UP000062160">
    <property type="component" value="Unassembled WGS sequence"/>
</dbReference>
<reference evidence="3" key="1">
    <citation type="journal article" date="2016" name="Genome Announc.">
        <title>Draft Genome Sequence of the Syntrophic Lactate-Degrading Bacterium Tepidanaerobacter syntrophicus JLT.</title>
        <authorList>
            <person name="Matsuura N."/>
            <person name="Ohashi A."/>
            <person name="Tourlousse D.M."/>
            <person name="Sekiguchi Y."/>
        </authorList>
    </citation>
    <scope>NUCLEOTIDE SEQUENCE [LARGE SCALE GENOMIC DNA]</scope>
    <source>
        <strain evidence="3">JL</strain>
    </source>
</reference>
<name>A0A0U9HGH7_9FIRM</name>
<gene>
    <name evidence="3" type="ORF">TSYNT_9197</name>
</gene>
<dbReference type="Pfam" id="PF07992">
    <property type="entry name" value="Pyr_redox_2"/>
    <property type="match status" value="1"/>
</dbReference>
<evidence type="ECO:0000259" key="2">
    <source>
        <dbReference type="Pfam" id="PF07992"/>
    </source>
</evidence>
<keyword evidence="1" id="KW-0560">Oxidoreductase</keyword>
<dbReference type="PANTHER" id="PTHR42949">
    <property type="entry name" value="ANAEROBIC GLYCEROL-3-PHOSPHATE DEHYDROGENASE SUBUNIT B"/>
    <property type="match status" value="1"/>
</dbReference>
<dbReference type="PROSITE" id="PS51257">
    <property type="entry name" value="PROKAR_LIPOPROTEIN"/>
    <property type="match status" value="1"/>
</dbReference>
<dbReference type="EMBL" id="DF977003">
    <property type="protein sequence ID" value="GAQ25945.1"/>
    <property type="molecule type" value="Genomic_DNA"/>
</dbReference>
<dbReference type="InterPro" id="IPR036188">
    <property type="entry name" value="FAD/NAD-bd_sf"/>
</dbReference>
<dbReference type="PRINTS" id="PR00368">
    <property type="entry name" value="FADPNR"/>
</dbReference>
<dbReference type="InterPro" id="IPR023753">
    <property type="entry name" value="FAD/NAD-binding_dom"/>
</dbReference>
<dbReference type="InterPro" id="IPR051691">
    <property type="entry name" value="Metab_Enz_Cyan_OpOx_G3PDH"/>
</dbReference>
<dbReference type="AlphaFoldDB" id="A0A0U9HGH7"/>
<organism evidence="3">
    <name type="scientific">Tepidanaerobacter syntrophicus</name>
    <dbReference type="NCBI Taxonomy" id="224999"/>
    <lineage>
        <taxon>Bacteria</taxon>
        <taxon>Bacillati</taxon>
        <taxon>Bacillota</taxon>
        <taxon>Clostridia</taxon>
        <taxon>Thermosediminibacterales</taxon>
        <taxon>Tepidanaerobacteraceae</taxon>
        <taxon>Tepidanaerobacter</taxon>
    </lineage>
</organism>
<protein>
    <submittedName>
        <fullName evidence="3">Thioredoxin reductase</fullName>
    </submittedName>
</protein>
<sequence length="364" mass="38807">MKRADIAVIGAGPAGLSCAVEAAKAGAKVVVLDENLKPGGQLFKQIHKFFGSREHRAGTRGFRIGQQLLEETEKLGVEVVLDAAVYGIYEDRLIAYITNGKDHTLKAEKIVLATGASENALAFPGCTLPGVMGAGAAQTMINVNRVLPGEKIIMVGSGNVGLIVSYQLMQAGADVVALIEAAPKIGGYGVHASKIRRAGVPIYVSTTIKEIIGEEKVEEVVTIELDRNWQQIPGTEKSFEADTVCLAVGLSPLTELAWMAGCEFVYIPPLGGQVPIHDRNMETTLEGVYVAGDITGVEEASSAMEEGRLAGVACAESLGYYDKIKALELKNEIWNRLDALRTGPFGEGRFQAKLKQVNARGQLV</sequence>
<dbReference type="PRINTS" id="PR00469">
    <property type="entry name" value="PNDRDTASEII"/>
</dbReference>
<evidence type="ECO:0000313" key="4">
    <source>
        <dbReference type="Proteomes" id="UP000062160"/>
    </source>
</evidence>